<dbReference type="AlphaFoldDB" id="A0A0W8FX27"/>
<accession>A0A0W8FX27</accession>
<evidence type="ECO:0000259" key="1">
    <source>
        <dbReference type="Pfam" id="PF03848"/>
    </source>
</evidence>
<feature type="domain" description="Tellurite resistance methyltransferase TehB-like" evidence="1">
    <location>
        <begin position="6"/>
        <end position="130"/>
    </location>
</feature>
<proteinExistence type="predicted"/>
<dbReference type="SUPFAM" id="SSF53335">
    <property type="entry name" value="S-adenosyl-L-methionine-dependent methyltransferases"/>
    <property type="match status" value="1"/>
</dbReference>
<evidence type="ECO:0000313" key="2">
    <source>
        <dbReference type="EMBL" id="KUG25467.1"/>
    </source>
</evidence>
<dbReference type="InterPro" id="IPR015985">
    <property type="entry name" value="TehB-like_dom"/>
</dbReference>
<dbReference type="Pfam" id="PF03848">
    <property type="entry name" value="TehB"/>
    <property type="match status" value="1"/>
</dbReference>
<protein>
    <recommendedName>
        <fullName evidence="1">Tellurite resistance methyltransferase TehB-like domain-containing protein</fullName>
    </recommendedName>
</protein>
<dbReference type="Gene3D" id="3.40.50.150">
    <property type="entry name" value="Vaccinia Virus protein VP39"/>
    <property type="match status" value="1"/>
</dbReference>
<sequence>MKEMWDERFAKKEYAYGKAPNEFFKQEIDKITPGRLLLLGEGEGRNGIYAATFGWIVDAVDWSIKGKEKAEQLALEQGVKINYIISDLSEYKPRENYYDAIGLVFIHLEPELRFRIHRNVTRSLKSGGVVILESYEKEQLNNSSGGPKDSELLYSLEDIFSDFYDLDILSFSKESVLLNESKIHSGTAEIIRYVGKKE</sequence>
<dbReference type="InterPro" id="IPR029063">
    <property type="entry name" value="SAM-dependent_MTases_sf"/>
</dbReference>
<organism evidence="2">
    <name type="scientific">hydrocarbon metagenome</name>
    <dbReference type="NCBI Taxonomy" id="938273"/>
    <lineage>
        <taxon>unclassified sequences</taxon>
        <taxon>metagenomes</taxon>
        <taxon>ecological metagenomes</taxon>
    </lineage>
</organism>
<dbReference type="EMBL" id="LNQE01000677">
    <property type="protein sequence ID" value="KUG25467.1"/>
    <property type="molecule type" value="Genomic_DNA"/>
</dbReference>
<reference evidence="2" key="1">
    <citation type="journal article" date="2015" name="Proc. Natl. Acad. Sci. U.S.A.">
        <title>Networks of energetic and metabolic interactions define dynamics in microbial communities.</title>
        <authorList>
            <person name="Embree M."/>
            <person name="Liu J.K."/>
            <person name="Al-Bassam M.M."/>
            <person name="Zengler K."/>
        </authorList>
    </citation>
    <scope>NUCLEOTIDE SEQUENCE</scope>
</reference>
<dbReference type="CDD" id="cd02440">
    <property type="entry name" value="AdoMet_MTases"/>
    <property type="match status" value="1"/>
</dbReference>
<comment type="caution">
    <text evidence="2">The sequence shown here is derived from an EMBL/GenBank/DDBJ whole genome shotgun (WGS) entry which is preliminary data.</text>
</comment>
<name>A0A0W8FX27_9ZZZZ</name>
<gene>
    <name evidence="2" type="ORF">ASZ90_004702</name>
</gene>